<feature type="region of interest" description="Disordered" evidence="1">
    <location>
        <begin position="1442"/>
        <end position="1475"/>
    </location>
</feature>
<dbReference type="InParanoid" id="A0A7M7LRU7"/>
<feature type="compositionally biased region" description="Low complexity" evidence="1">
    <location>
        <begin position="1208"/>
        <end position="1219"/>
    </location>
</feature>
<feature type="compositionally biased region" description="Polar residues" evidence="1">
    <location>
        <begin position="482"/>
        <end position="493"/>
    </location>
</feature>
<reference evidence="2" key="1">
    <citation type="submission" date="2021-01" db="UniProtKB">
        <authorList>
            <consortium name="EnsemblMetazoa"/>
        </authorList>
    </citation>
    <scope>IDENTIFICATION</scope>
</reference>
<feature type="compositionally biased region" description="Low complexity" evidence="1">
    <location>
        <begin position="365"/>
        <end position="387"/>
    </location>
</feature>
<feature type="region of interest" description="Disordered" evidence="1">
    <location>
        <begin position="362"/>
        <end position="403"/>
    </location>
</feature>
<feature type="region of interest" description="Disordered" evidence="1">
    <location>
        <begin position="590"/>
        <end position="621"/>
    </location>
</feature>
<protein>
    <submittedName>
        <fullName evidence="2">Uncharacterized protein</fullName>
    </submittedName>
</protein>
<dbReference type="EnsemblMetazoa" id="XM_008215767">
    <property type="protein sequence ID" value="XP_008213989"/>
    <property type="gene ID" value="LOC100677910"/>
</dbReference>
<feature type="compositionally biased region" description="Low complexity" evidence="1">
    <location>
        <begin position="1144"/>
        <end position="1156"/>
    </location>
</feature>
<accession>A0A7M7LRU7</accession>
<feature type="region of interest" description="Disordered" evidence="1">
    <location>
        <begin position="1134"/>
        <end position="1235"/>
    </location>
</feature>
<feature type="compositionally biased region" description="Basic and acidic residues" evidence="1">
    <location>
        <begin position="728"/>
        <end position="740"/>
    </location>
</feature>
<feature type="compositionally biased region" description="Low complexity" evidence="1">
    <location>
        <begin position="129"/>
        <end position="138"/>
    </location>
</feature>
<feature type="region of interest" description="Disordered" evidence="1">
    <location>
        <begin position="947"/>
        <end position="1001"/>
    </location>
</feature>
<dbReference type="Proteomes" id="UP000002358">
    <property type="component" value="Chromosome 4"/>
</dbReference>
<dbReference type="KEGG" id="nvi:100677910"/>
<feature type="region of interest" description="Disordered" evidence="1">
    <location>
        <begin position="1"/>
        <end position="46"/>
    </location>
</feature>
<dbReference type="OrthoDB" id="8191083at2759"/>
<feature type="region of interest" description="Disordered" evidence="1">
    <location>
        <begin position="519"/>
        <end position="539"/>
    </location>
</feature>
<feature type="compositionally biased region" description="Basic and acidic residues" evidence="1">
    <location>
        <begin position="1460"/>
        <end position="1475"/>
    </location>
</feature>
<dbReference type="GeneID" id="100677910"/>
<feature type="compositionally biased region" description="Basic and acidic residues" evidence="1">
    <location>
        <begin position="948"/>
        <end position="958"/>
    </location>
</feature>
<feature type="region of interest" description="Disordered" evidence="1">
    <location>
        <begin position="726"/>
        <end position="776"/>
    </location>
</feature>
<dbReference type="SMR" id="A0A7M7LRU7"/>
<feature type="region of interest" description="Disordered" evidence="1">
    <location>
        <begin position="125"/>
        <end position="148"/>
    </location>
</feature>
<feature type="region of interest" description="Disordered" evidence="1">
    <location>
        <begin position="221"/>
        <end position="296"/>
    </location>
</feature>
<feature type="compositionally biased region" description="Polar residues" evidence="1">
    <location>
        <begin position="1449"/>
        <end position="1458"/>
    </location>
</feature>
<feature type="compositionally biased region" description="Polar residues" evidence="1">
    <location>
        <begin position="749"/>
        <end position="776"/>
    </location>
</feature>
<dbReference type="RefSeq" id="XP_008213989.2">
    <property type="nucleotide sequence ID" value="XM_008215767.3"/>
</dbReference>
<feature type="region of interest" description="Disordered" evidence="1">
    <location>
        <begin position="1340"/>
        <end position="1361"/>
    </location>
</feature>
<evidence type="ECO:0000256" key="1">
    <source>
        <dbReference type="SAM" id="MobiDB-lite"/>
    </source>
</evidence>
<proteinExistence type="predicted"/>
<feature type="compositionally biased region" description="Basic and acidic residues" evidence="1">
    <location>
        <begin position="1225"/>
        <end position="1235"/>
    </location>
</feature>
<feature type="region of interest" description="Disordered" evidence="1">
    <location>
        <begin position="1096"/>
        <end position="1118"/>
    </location>
</feature>
<feature type="region of interest" description="Disordered" evidence="1">
    <location>
        <begin position="477"/>
        <end position="498"/>
    </location>
</feature>
<feature type="compositionally biased region" description="Basic and acidic residues" evidence="1">
    <location>
        <begin position="1177"/>
        <end position="1186"/>
    </location>
</feature>
<feature type="compositionally biased region" description="Basic and acidic residues" evidence="1">
    <location>
        <begin position="596"/>
        <end position="606"/>
    </location>
</feature>
<feature type="compositionally biased region" description="Low complexity" evidence="1">
    <location>
        <begin position="245"/>
        <end position="259"/>
    </location>
</feature>
<feature type="compositionally biased region" description="Polar residues" evidence="1">
    <location>
        <begin position="528"/>
        <end position="539"/>
    </location>
</feature>
<name>A0A7M7LRU7_NASVI</name>
<sequence length="1475" mass="163135">MAEKRSPSAGKVHHRLQDGATAAAVRKRRRRYEPVSRLPSPPPEPVASTCISSFQQLDRLHSLVEQILELRSKNARLFSRVRELERIKAQRRLERTGLALPADEGELAFAESLLGSLLESTPCGAAAPSNNSSNVSNNKRGCRQRSRSIGTEARPLLRAAASSNKRSSCHLQYESRQAAKRHSIAQAPCSPKVSKWTKVKAAFRWERAAAAFLEQDRFLRPPPAVSTESSGSGGPPSPGCTVNLSYSTASASSSPSSSTDELYPKLPRSSLRPSNTEAAVAPRANETRATAAKTPWAMVKDMIQSRRERINRGSIRSEDGYSLSSSLDSSADTLLQDAERIAQQQHLRLTPTLRITVPSSEELRSLLSSPESAASTSNDNNNSPSTDDATHQPRQLHRQDSKWNKVKRAFLSGPATATVSVPASPSSRMSTAFFDDGETGRSFYSASVEDLEKSVDAASTGNSPNYHQILNDKLSEWEKGSSKNGSARTATSSPKDKDSANALLMGEEQLTPEFKKKLQEWKRMKKTSPGTTSPEQQQLFRRRLTDWQIWRTATKTDGKTAPTADSQDSGKPHLSEEFLRKMDEWKKIKSATTAARSDEDQSERRSSSCTTESLSPNIPRRGCVVDDKEFTPLDNIISMVEREQKLIEKQREKLLDKKSGYRLNEINRICDLTADKREVLVHTSTGFYRFQGISQEFTRKLYEWEKSQGIAPEYSTFQLLNPTFKITPADRSDESNREKGPQTLKRSKSMSSVVETSLRDNTPIRQPSSLSLNDATNLENDAKLRIDSKQTIGEEEMSEELLAALDDSEPEAVIVDIEDVIEETASPMAKFQPQQTPVYCVTASETTSIAIPLGTVTASREPSPVILIQAGEAHHRIRKHRISQIRDVQTESIENSLQEHVSVTPVPSQIRITQVDEATNDENRKRLFEPSDINICETIIEEEAPASHIEEESSHSVDMEPSAGTSFGERTAPKVQEESSATPGCGAASKIEFPRPSDITEDSVDGNEVVITVGSEIRRQRKVLKTRRLTDTQVGYKWQESTGMVEESSSKKVEANSDALTVSPFPETPSVERIIINESTLNKIVVPTASNERISQIANSDESSKSPSNKTGKSSDSRSVFVKTKRIIFSPFSRRSKDVEQLTASSESSAAAAPAEIQQSRSSVDCRPPLPQSPILCRKEYRRSSPKETAPSIRMMIQRYNQKLQEDAGSPASSGSGSPIWRSPSSERRVRTQMERYQEEVRRAISPLSAAGVYRTTPLEKSASAGLVHPQTTGRKSSLQNKNPEIFSNIKQSLVQEFKTLPIMSKSETAASEAASPDATPLRLRAQRIKKAKDEFLSRGPSCYSHDPSMQERGSNLDLSDKSASAGMINVDPSTFERLRQSKTAATAAEFTGTLSKIASKFRRAKLKKLKDKDKDKDKETSKMGTVSMLCRQSLLVDILQPADEMSKSCPTSPSPSQRDAADEHSRFKQHRDSN</sequence>
<organism evidence="2 3">
    <name type="scientific">Nasonia vitripennis</name>
    <name type="common">Parasitic wasp</name>
    <dbReference type="NCBI Taxonomy" id="7425"/>
    <lineage>
        <taxon>Eukaryota</taxon>
        <taxon>Metazoa</taxon>
        <taxon>Ecdysozoa</taxon>
        <taxon>Arthropoda</taxon>
        <taxon>Hexapoda</taxon>
        <taxon>Insecta</taxon>
        <taxon>Pterygota</taxon>
        <taxon>Neoptera</taxon>
        <taxon>Endopterygota</taxon>
        <taxon>Hymenoptera</taxon>
        <taxon>Apocrita</taxon>
        <taxon>Proctotrupomorpha</taxon>
        <taxon>Chalcidoidea</taxon>
        <taxon>Pteromalidae</taxon>
        <taxon>Pteromalinae</taxon>
        <taxon>Nasonia</taxon>
    </lineage>
</organism>
<evidence type="ECO:0000313" key="3">
    <source>
        <dbReference type="Proteomes" id="UP000002358"/>
    </source>
</evidence>
<evidence type="ECO:0000313" key="2">
    <source>
        <dbReference type="EnsemblMetazoa" id="XP_008213989"/>
    </source>
</evidence>
<dbReference type="FunCoup" id="A0A7M7LRU7">
    <property type="interactions" value="1"/>
</dbReference>
<feature type="region of interest" description="Disordered" evidence="1">
    <location>
        <begin position="552"/>
        <end position="573"/>
    </location>
</feature>
<keyword evidence="3" id="KW-1185">Reference proteome</keyword>